<name>A0A545TFA7_9PROT</name>
<dbReference type="InterPro" id="IPR058163">
    <property type="entry name" value="LysR-type_TF_proteobact-type"/>
</dbReference>
<sequence>MPRQYYELPSLTSLAAFEASARHLSFKRAAHELNVTPGAVSRQIKALEADIGLPLFQRVHRGVVLTAEGTKLYNILAQGFSQISQTYQDIRNRERRASVTIGATTAFASLWLMPRLGGFARSHPEITLNHVIADRAHELRTSEVDIRVRYGKGVWPDERALKLFDDRIYPVCGPDFAQAHPTRDLEGVTGLPLLVMDGVDPEWTDWTEWFQRQGQTPQNLDTRRFNNYFIALQAAQDNLGVALGWNSLVKPLLDSGKLTRLTRLEITAPGAFYVTSNASRNLTGHAQMLMDWLLHTAEQAASRATAAS</sequence>
<feature type="domain" description="HTH lysR-type" evidence="5">
    <location>
        <begin position="9"/>
        <end position="66"/>
    </location>
</feature>
<dbReference type="InterPro" id="IPR005119">
    <property type="entry name" value="LysR_subst-bd"/>
</dbReference>
<dbReference type="EMBL" id="VHSH01000009">
    <property type="protein sequence ID" value="TQV75861.1"/>
    <property type="molecule type" value="Genomic_DNA"/>
</dbReference>
<evidence type="ECO:0000256" key="1">
    <source>
        <dbReference type="ARBA" id="ARBA00009437"/>
    </source>
</evidence>
<evidence type="ECO:0000313" key="6">
    <source>
        <dbReference type="EMBL" id="TQV75861.1"/>
    </source>
</evidence>
<reference evidence="6 7" key="1">
    <citation type="submission" date="2019-06" db="EMBL/GenBank/DDBJ databases">
        <title>Whole genome sequence for Rhodospirillaceae sp. R148.</title>
        <authorList>
            <person name="Wang G."/>
        </authorList>
    </citation>
    <scope>NUCLEOTIDE SEQUENCE [LARGE SCALE GENOMIC DNA]</scope>
    <source>
        <strain evidence="6 7">R148</strain>
    </source>
</reference>
<dbReference type="SUPFAM" id="SSF46785">
    <property type="entry name" value="Winged helix' DNA-binding domain"/>
    <property type="match status" value="1"/>
</dbReference>
<gene>
    <name evidence="6" type="ORF">FKG95_23405</name>
</gene>
<comment type="similarity">
    <text evidence="1">Belongs to the LysR transcriptional regulatory family.</text>
</comment>
<dbReference type="PANTHER" id="PTHR30537">
    <property type="entry name" value="HTH-TYPE TRANSCRIPTIONAL REGULATOR"/>
    <property type="match status" value="1"/>
</dbReference>
<evidence type="ECO:0000256" key="2">
    <source>
        <dbReference type="ARBA" id="ARBA00023015"/>
    </source>
</evidence>
<dbReference type="RefSeq" id="WP_142898848.1">
    <property type="nucleotide sequence ID" value="NZ_ML660060.1"/>
</dbReference>
<evidence type="ECO:0000256" key="3">
    <source>
        <dbReference type="ARBA" id="ARBA00023125"/>
    </source>
</evidence>
<dbReference type="InterPro" id="IPR036388">
    <property type="entry name" value="WH-like_DNA-bd_sf"/>
</dbReference>
<dbReference type="PANTHER" id="PTHR30537:SF5">
    <property type="entry name" value="HTH-TYPE TRANSCRIPTIONAL ACTIVATOR TTDR-RELATED"/>
    <property type="match status" value="1"/>
</dbReference>
<evidence type="ECO:0000256" key="4">
    <source>
        <dbReference type="ARBA" id="ARBA00023163"/>
    </source>
</evidence>
<keyword evidence="7" id="KW-1185">Reference proteome</keyword>
<keyword evidence="2" id="KW-0805">Transcription regulation</keyword>
<dbReference type="OrthoDB" id="9794694at2"/>
<dbReference type="PRINTS" id="PR00039">
    <property type="entry name" value="HTHLYSR"/>
</dbReference>
<keyword evidence="4" id="KW-0804">Transcription</keyword>
<evidence type="ECO:0000313" key="7">
    <source>
        <dbReference type="Proteomes" id="UP000315252"/>
    </source>
</evidence>
<dbReference type="InterPro" id="IPR000847">
    <property type="entry name" value="LysR_HTH_N"/>
</dbReference>
<dbReference type="Gene3D" id="3.40.190.10">
    <property type="entry name" value="Periplasmic binding protein-like II"/>
    <property type="match status" value="2"/>
</dbReference>
<dbReference type="PROSITE" id="PS50931">
    <property type="entry name" value="HTH_LYSR"/>
    <property type="match status" value="1"/>
</dbReference>
<dbReference type="GO" id="GO:0003677">
    <property type="term" value="F:DNA binding"/>
    <property type="evidence" value="ECO:0007669"/>
    <property type="project" value="UniProtKB-KW"/>
</dbReference>
<keyword evidence="3" id="KW-0238">DNA-binding</keyword>
<organism evidence="6 7">
    <name type="scientific">Denitrobaculum tricleocarpae</name>
    <dbReference type="NCBI Taxonomy" id="2591009"/>
    <lineage>
        <taxon>Bacteria</taxon>
        <taxon>Pseudomonadati</taxon>
        <taxon>Pseudomonadota</taxon>
        <taxon>Alphaproteobacteria</taxon>
        <taxon>Rhodospirillales</taxon>
        <taxon>Rhodospirillaceae</taxon>
        <taxon>Denitrobaculum</taxon>
    </lineage>
</organism>
<proteinExistence type="inferred from homology"/>
<dbReference type="InterPro" id="IPR036390">
    <property type="entry name" value="WH_DNA-bd_sf"/>
</dbReference>
<dbReference type="SUPFAM" id="SSF53850">
    <property type="entry name" value="Periplasmic binding protein-like II"/>
    <property type="match status" value="1"/>
</dbReference>
<comment type="caution">
    <text evidence="6">The sequence shown here is derived from an EMBL/GenBank/DDBJ whole genome shotgun (WGS) entry which is preliminary data.</text>
</comment>
<dbReference type="Gene3D" id="1.10.10.10">
    <property type="entry name" value="Winged helix-like DNA-binding domain superfamily/Winged helix DNA-binding domain"/>
    <property type="match status" value="1"/>
</dbReference>
<dbReference type="AlphaFoldDB" id="A0A545TFA7"/>
<dbReference type="FunFam" id="1.10.10.10:FF:000038">
    <property type="entry name" value="Glycine cleavage system transcriptional activator"/>
    <property type="match status" value="1"/>
</dbReference>
<evidence type="ECO:0000259" key="5">
    <source>
        <dbReference type="PROSITE" id="PS50931"/>
    </source>
</evidence>
<dbReference type="GO" id="GO:0003700">
    <property type="term" value="F:DNA-binding transcription factor activity"/>
    <property type="evidence" value="ECO:0007669"/>
    <property type="project" value="InterPro"/>
</dbReference>
<protein>
    <submittedName>
        <fullName evidence="6">LysR family transcriptional regulator</fullName>
    </submittedName>
</protein>
<dbReference type="Pfam" id="PF00126">
    <property type="entry name" value="HTH_1"/>
    <property type="match status" value="1"/>
</dbReference>
<dbReference type="Proteomes" id="UP000315252">
    <property type="component" value="Unassembled WGS sequence"/>
</dbReference>
<dbReference type="CDD" id="cd08432">
    <property type="entry name" value="PBP2_GcdR_TrpI_HvrB_AmpR_like"/>
    <property type="match status" value="1"/>
</dbReference>
<accession>A0A545TFA7</accession>
<dbReference type="Pfam" id="PF03466">
    <property type="entry name" value="LysR_substrate"/>
    <property type="match status" value="1"/>
</dbReference>